<dbReference type="SMART" id="SM00014">
    <property type="entry name" value="acidPPc"/>
    <property type="match status" value="1"/>
</dbReference>
<feature type="transmembrane region" description="Helical" evidence="1">
    <location>
        <begin position="203"/>
        <end position="221"/>
    </location>
</feature>
<evidence type="ECO:0000259" key="2">
    <source>
        <dbReference type="SMART" id="SM00014"/>
    </source>
</evidence>
<dbReference type="EMBL" id="PVBT01000006">
    <property type="protein sequence ID" value="PRD50949.1"/>
    <property type="molecule type" value="Genomic_DNA"/>
</dbReference>
<feature type="transmembrane region" description="Helical" evidence="1">
    <location>
        <begin position="174"/>
        <end position="196"/>
    </location>
</feature>
<dbReference type="InterPro" id="IPR036938">
    <property type="entry name" value="PAP2/HPO_sf"/>
</dbReference>
<name>A0A2S9JDL0_9HYPH</name>
<protein>
    <recommendedName>
        <fullName evidence="2">Phosphatidic acid phosphatase type 2/haloperoxidase domain-containing protein</fullName>
    </recommendedName>
</protein>
<organism evidence="3 4">
    <name type="scientific">Phyllobacterium myrsinacearum</name>
    <dbReference type="NCBI Taxonomy" id="28101"/>
    <lineage>
        <taxon>Bacteria</taxon>
        <taxon>Pseudomonadati</taxon>
        <taxon>Pseudomonadota</taxon>
        <taxon>Alphaproteobacteria</taxon>
        <taxon>Hyphomicrobiales</taxon>
        <taxon>Phyllobacteriaceae</taxon>
        <taxon>Phyllobacterium</taxon>
    </lineage>
</organism>
<feature type="transmembrane region" description="Helical" evidence="1">
    <location>
        <begin position="41"/>
        <end position="64"/>
    </location>
</feature>
<proteinExistence type="predicted"/>
<feature type="domain" description="Phosphatidic acid phosphatase type 2/haloperoxidase" evidence="2">
    <location>
        <begin position="127"/>
        <end position="240"/>
    </location>
</feature>
<dbReference type="OrthoDB" id="9780507at2"/>
<feature type="transmembrane region" description="Helical" evidence="1">
    <location>
        <begin position="92"/>
        <end position="110"/>
    </location>
</feature>
<dbReference type="Gene3D" id="1.20.144.10">
    <property type="entry name" value="Phosphatidic acid phosphatase type 2/haloperoxidase"/>
    <property type="match status" value="2"/>
</dbReference>
<dbReference type="PANTHER" id="PTHR14969">
    <property type="entry name" value="SPHINGOSINE-1-PHOSPHATE PHOSPHOHYDROLASE"/>
    <property type="match status" value="1"/>
</dbReference>
<keyword evidence="1" id="KW-1133">Transmembrane helix</keyword>
<comment type="caution">
    <text evidence="3">The sequence shown here is derived from an EMBL/GenBank/DDBJ whole genome shotgun (WGS) entry which is preliminary data.</text>
</comment>
<dbReference type="Proteomes" id="UP000238563">
    <property type="component" value="Unassembled WGS sequence"/>
</dbReference>
<dbReference type="InterPro" id="IPR000326">
    <property type="entry name" value="PAP2/HPO"/>
</dbReference>
<evidence type="ECO:0000256" key="1">
    <source>
        <dbReference type="SAM" id="Phobius"/>
    </source>
</evidence>
<dbReference type="PANTHER" id="PTHR14969:SF13">
    <property type="entry name" value="AT30094P"/>
    <property type="match status" value="1"/>
</dbReference>
<accession>A0A2S9JDL0</accession>
<evidence type="ECO:0000313" key="3">
    <source>
        <dbReference type="EMBL" id="PRD50949.1"/>
    </source>
</evidence>
<gene>
    <name evidence="3" type="ORF">C5750_19045</name>
</gene>
<sequence>MGETMTAASNPQSPSGLKRAHRSIVNFLRRMRAPAYPNSPAAWTGGMSMAAVLIFFVILLLHPFDDALSRNLSSHQGPLSSLRLLTDVGLSQWYLIPAFFIAVCLIGIDWRKLPHAKRVRLGLIYAQATFAFWAVALSGILTNIAKFCIGRARPKFIDTLGANGFSPFQAGYDFASFPSGHSTTMGAVGAVLALWFPRWRVPIILATMFIAFTRIVARAHYPTDVVAGYSVGFLFTLALARFLAGRRAAFLFDGTRFFPVLRFRAQFWR</sequence>
<evidence type="ECO:0000313" key="4">
    <source>
        <dbReference type="Proteomes" id="UP000238563"/>
    </source>
</evidence>
<dbReference type="AlphaFoldDB" id="A0A2S9JDL0"/>
<keyword evidence="1" id="KW-0472">Membrane</keyword>
<feature type="transmembrane region" description="Helical" evidence="1">
    <location>
        <begin position="122"/>
        <end position="145"/>
    </location>
</feature>
<keyword evidence="1" id="KW-0812">Transmembrane</keyword>
<dbReference type="Pfam" id="PF01569">
    <property type="entry name" value="PAP2"/>
    <property type="match status" value="1"/>
</dbReference>
<dbReference type="SUPFAM" id="SSF48317">
    <property type="entry name" value="Acid phosphatase/Vanadium-dependent haloperoxidase"/>
    <property type="match status" value="1"/>
</dbReference>
<feature type="transmembrane region" description="Helical" evidence="1">
    <location>
        <begin position="227"/>
        <end position="244"/>
    </location>
</feature>
<keyword evidence="4" id="KW-1185">Reference proteome</keyword>
<reference evidence="3 4" key="1">
    <citation type="submission" date="2018-02" db="EMBL/GenBank/DDBJ databases">
        <title>The draft genome of Phyllobacterium myrsinacearum DSM5892.</title>
        <authorList>
            <person name="Li L."/>
            <person name="Liu L."/>
            <person name="Zhang X."/>
            <person name="Wang T."/>
        </authorList>
    </citation>
    <scope>NUCLEOTIDE SEQUENCE [LARGE SCALE GENOMIC DNA]</scope>
    <source>
        <strain evidence="3 4">DSM 5892</strain>
    </source>
</reference>